<organism evidence="2 3">
    <name type="scientific">Rubinisphaera italica</name>
    <dbReference type="NCBI Taxonomy" id="2527969"/>
    <lineage>
        <taxon>Bacteria</taxon>
        <taxon>Pseudomonadati</taxon>
        <taxon>Planctomycetota</taxon>
        <taxon>Planctomycetia</taxon>
        <taxon>Planctomycetales</taxon>
        <taxon>Planctomycetaceae</taxon>
        <taxon>Rubinisphaera</taxon>
    </lineage>
</organism>
<dbReference type="GO" id="GO:0005506">
    <property type="term" value="F:iron ion binding"/>
    <property type="evidence" value="ECO:0007669"/>
    <property type="project" value="InterPro"/>
</dbReference>
<dbReference type="SUPFAM" id="SSF47175">
    <property type="entry name" value="Cytochromes"/>
    <property type="match status" value="1"/>
</dbReference>
<dbReference type="EMBL" id="SJPG01000001">
    <property type="protein sequence ID" value="TWT62284.1"/>
    <property type="molecule type" value="Genomic_DNA"/>
</dbReference>
<feature type="chain" id="PRO_5022714934" description="Cytochrome C" evidence="1">
    <location>
        <begin position="23"/>
        <end position="244"/>
    </location>
</feature>
<proteinExistence type="predicted"/>
<gene>
    <name evidence="2" type="ORF">Pan54_30250</name>
</gene>
<accession>A0A5C5XHG8</accession>
<protein>
    <recommendedName>
        <fullName evidence="4">Cytochrome C</fullName>
    </recommendedName>
</protein>
<keyword evidence="3" id="KW-1185">Reference proteome</keyword>
<comment type="caution">
    <text evidence="2">The sequence shown here is derived from an EMBL/GenBank/DDBJ whole genome shotgun (WGS) entry which is preliminary data.</text>
</comment>
<dbReference type="GO" id="GO:0020037">
    <property type="term" value="F:heme binding"/>
    <property type="evidence" value="ECO:0007669"/>
    <property type="project" value="InterPro"/>
</dbReference>
<dbReference type="GO" id="GO:0022900">
    <property type="term" value="P:electron transport chain"/>
    <property type="evidence" value="ECO:0007669"/>
    <property type="project" value="InterPro"/>
</dbReference>
<evidence type="ECO:0000313" key="2">
    <source>
        <dbReference type="EMBL" id="TWT62284.1"/>
    </source>
</evidence>
<sequence precursor="true">MKSLIFSACLLFATTTMSFAQAPVSPTKVAPIELIVAGMEDKVETLEKLLADPEKYDDNEEFIVRAGGVLACFSQALIEHEGGAQTKIAAPTLRDAGLALQDYAGHEACVEQLQTIKTAMKGEASGEHEEMHPWDELIGMYDMMEEMNDRNGGLSRSLLRTRGKASEQLNAATNAILGLAMLADHSYLEEDSQAEQWDKWAKDGQQAMTNMIGAIKEKDKAKIAEFYKISNHSCDQCHEVFRAE</sequence>
<dbReference type="RefSeq" id="WP_146504161.1">
    <property type="nucleotide sequence ID" value="NZ_SJPG01000001.1"/>
</dbReference>
<dbReference type="OrthoDB" id="211711at2"/>
<name>A0A5C5XHG8_9PLAN</name>
<dbReference type="InterPro" id="IPR010980">
    <property type="entry name" value="Cyt_c/b562"/>
</dbReference>
<dbReference type="Proteomes" id="UP000316095">
    <property type="component" value="Unassembled WGS sequence"/>
</dbReference>
<dbReference type="AlphaFoldDB" id="A0A5C5XHG8"/>
<reference evidence="2 3" key="1">
    <citation type="submission" date="2019-02" db="EMBL/GenBank/DDBJ databases">
        <title>Deep-cultivation of Planctomycetes and their phenomic and genomic characterization uncovers novel biology.</title>
        <authorList>
            <person name="Wiegand S."/>
            <person name="Jogler M."/>
            <person name="Boedeker C."/>
            <person name="Pinto D."/>
            <person name="Vollmers J."/>
            <person name="Rivas-Marin E."/>
            <person name="Kohn T."/>
            <person name="Peeters S.H."/>
            <person name="Heuer A."/>
            <person name="Rast P."/>
            <person name="Oberbeckmann S."/>
            <person name="Bunk B."/>
            <person name="Jeske O."/>
            <person name="Meyerdierks A."/>
            <person name="Storesund J.E."/>
            <person name="Kallscheuer N."/>
            <person name="Luecker S."/>
            <person name="Lage O.M."/>
            <person name="Pohl T."/>
            <person name="Merkel B.J."/>
            <person name="Hornburger P."/>
            <person name="Mueller R.-W."/>
            <person name="Bruemmer F."/>
            <person name="Labrenz M."/>
            <person name="Spormann A.M."/>
            <person name="Op Den Camp H."/>
            <person name="Overmann J."/>
            <person name="Amann R."/>
            <person name="Jetten M.S.M."/>
            <person name="Mascher T."/>
            <person name="Medema M.H."/>
            <person name="Devos D.P."/>
            <person name="Kaster A.-K."/>
            <person name="Ovreas L."/>
            <person name="Rohde M."/>
            <person name="Galperin M.Y."/>
            <person name="Jogler C."/>
        </authorList>
    </citation>
    <scope>NUCLEOTIDE SEQUENCE [LARGE SCALE GENOMIC DNA]</scope>
    <source>
        <strain evidence="2 3">Pan54</strain>
    </source>
</reference>
<evidence type="ECO:0000256" key="1">
    <source>
        <dbReference type="SAM" id="SignalP"/>
    </source>
</evidence>
<keyword evidence="1" id="KW-0732">Signal</keyword>
<evidence type="ECO:0008006" key="4">
    <source>
        <dbReference type="Google" id="ProtNLM"/>
    </source>
</evidence>
<dbReference type="GO" id="GO:0009055">
    <property type="term" value="F:electron transfer activity"/>
    <property type="evidence" value="ECO:0007669"/>
    <property type="project" value="InterPro"/>
</dbReference>
<evidence type="ECO:0000313" key="3">
    <source>
        <dbReference type="Proteomes" id="UP000316095"/>
    </source>
</evidence>
<feature type="signal peptide" evidence="1">
    <location>
        <begin position="1"/>
        <end position="22"/>
    </location>
</feature>